<evidence type="ECO:0000313" key="2">
    <source>
        <dbReference type="EMBL" id="MDR6168283.1"/>
    </source>
</evidence>
<organism evidence="2 3">
    <name type="scientific">Microbacterium paludicola</name>
    <dbReference type="NCBI Taxonomy" id="300019"/>
    <lineage>
        <taxon>Bacteria</taxon>
        <taxon>Bacillati</taxon>
        <taxon>Actinomycetota</taxon>
        <taxon>Actinomycetes</taxon>
        <taxon>Micrococcales</taxon>
        <taxon>Microbacteriaceae</taxon>
        <taxon>Microbacterium</taxon>
    </lineage>
</organism>
<proteinExistence type="predicted"/>
<dbReference type="Pfam" id="PF06283">
    <property type="entry name" value="ThuA"/>
    <property type="match status" value="1"/>
</dbReference>
<evidence type="ECO:0000259" key="1">
    <source>
        <dbReference type="Pfam" id="PF06283"/>
    </source>
</evidence>
<reference evidence="2 3" key="1">
    <citation type="submission" date="2023-08" db="EMBL/GenBank/DDBJ databases">
        <title>Functional and genomic diversity of the sorghum phyllosphere microbiome.</title>
        <authorList>
            <person name="Shade A."/>
        </authorList>
    </citation>
    <scope>NUCLEOTIDE SEQUENCE [LARGE SCALE GENOMIC DNA]</scope>
    <source>
        <strain evidence="2 3">SORGH_AS_0919</strain>
    </source>
</reference>
<feature type="domain" description="ThuA-like" evidence="1">
    <location>
        <begin position="21"/>
        <end position="218"/>
    </location>
</feature>
<dbReference type="EMBL" id="JAVIZA010000001">
    <property type="protein sequence ID" value="MDR6168283.1"/>
    <property type="molecule type" value="Genomic_DNA"/>
</dbReference>
<sequence length="222" mass="23595">MAHRALVLTGSGRYADPWHPFAEVGAEVADILRHRDWDVAVSDDVDQGMANLDGYDLVAVCAGDPWRGGSSLTRGAPPSSVAGFAAALERGIGVLAVHSAVSSLRDYPEWAPALGAIWLPELSFHPEAGEMTVQVEPDAVPVEVPTTFHTHDERYCALQRLGQRTVVAWHEGDGAKEAAAWVREYGGGRIAVDVLGHDARAFEASGHRTLVAALTAWAVAGS</sequence>
<dbReference type="Proteomes" id="UP001260188">
    <property type="component" value="Unassembled WGS sequence"/>
</dbReference>
<dbReference type="SUPFAM" id="SSF52317">
    <property type="entry name" value="Class I glutamine amidotransferase-like"/>
    <property type="match status" value="1"/>
</dbReference>
<evidence type="ECO:0000313" key="3">
    <source>
        <dbReference type="Proteomes" id="UP001260188"/>
    </source>
</evidence>
<keyword evidence="3" id="KW-1185">Reference proteome</keyword>
<accession>A0ABU1I316</accession>
<dbReference type="InterPro" id="IPR029010">
    <property type="entry name" value="ThuA-like"/>
</dbReference>
<protein>
    <recommendedName>
        <fullName evidence="1">ThuA-like domain-containing protein</fullName>
    </recommendedName>
</protein>
<dbReference type="Gene3D" id="3.40.50.880">
    <property type="match status" value="1"/>
</dbReference>
<dbReference type="InterPro" id="IPR029062">
    <property type="entry name" value="Class_I_gatase-like"/>
</dbReference>
<dbReference type="RefSeq" id="WP_309667143.1">
    <property type="nucleotide sequence ID" value="NZ_JAVIZA010000001.1"/>
</dbReference>
<name>A0ABU1I316_9MICO</name>
<gene>
    <name evidence="2" type="ORF">QE367_002487</name>
</gene>
<comment type="caution">
    <text evidence="2">The sequence shown here is derived from an EMBL/GenBank/DDBJ whole genome shotgun (WGS) entry which is preliminary data.</text>
</comment>